<name>A0A6J5KXL4_9CAUD</name>
<proteinExistence type="predicted"/>
<protein>
    <submittedName>
        <fullName evidence="1">Uncharacterized protein</fullName>
    </submittedName>
</protein>
<evidence type="ECO:0000313" key="1">
    <source>
        <dbReference type="EMBL" id="CAB4124980.1"/>
    </source>
</evidence>
<gene>
    <name evidence="1" type="ORF">UFOVP62_48</name>
</gene>
<organism evidence="1">
    <name type="scientific">uncultured Caudovirales phage</name>
    <dbReference type="NCBI Taxonomy" id="2100421"/>
    <lineage>
        <taxon>Viruses</taxon>
        <taxon>Duplodnaviria</taxon>
        <taxon>Heunggongvirae</taxon>
        <taxon>Uroviricota</taxon>
        <taxon>Caudoviricetes</taxon>
        <taxon>Peduoviridae</taxon>
        <taxon>Maltschvirus</taxon>
        <taxon>Maltschvirus maltsch</taxon>
    </lineage>
</organism>
<sequence>MSQLYAFGTYNRLNLHVNASAIDVIRAARKRIMRKARRDPALRDKRHEFFRAMIEHHKAARGLFVKVYQGEFA</sequence>
<dbReference type="EMBL" id="LR796182">
    <property type="protein sequence ID" value="CAB4124980.1"/>
    <property type="molecule type" value="Genomic_DNA"/>
</dbReference>
<reference evidence="1" key="1">
    <citation type="submission" date="2020-04" db="EMBL/GenBank/DDBJ databases">
        <authorList>
            <person name="Chiriac C."/>
            <person name="Salcher M."/>
            <person name="Ghai R."/>
            <person name="Kavagutti S V."/>
        </authorList>
    </citation>
    <scope>NUCLEOTIDE SEQUENCE</scope>
</reference>
<accession>A0A6J5KXL4</accession>